<dbReference type="GO" id="GO:0008270">
    <property type="term" value="F:zinc ion binding"/>
    <property type="evidence" value="ECO:0007669"/>
    <property type="project" value="UniProtKB-KW"/>
</dbReference>
<dbReference type="InterPro" id="IPR050688">
    <property type="entry name" value="Zinc_finger/UBP_domain"/>
</dbReference>
<keyword evidence="1" id="KW-0479">Metal-binding</keyword>
<feature type="domain" description="C2H2-type" evidence="7">
    <location>
        <begin position="1353"/>
        <end position="1380"/>
    </location>
</feature>
<feature type="compositionally biased region" description="Low complexity" evidence="6">
    <location>
        <begin position="1737"/>
        <end position="1768"/>
    </location>
</feature>
<dbReference type="Proteomes" id="UP000276991">
    <property type="component" value="Unassembled WGS sequence"/>
</dbReference>
<accession>A0A498S333</accession>
<dbReference type="OrthoDB" id="5805083at2759"/>
<evidence type="ECO:0000256" key="3">
    <source>
        <dbReference type="ARBA" id="ARBA00022771"/>
    </source>
</evidence>
<dbReference type="PANTHER" id="PTHR24403">
    <property type="entry name" value="ZINC FINGER PROTEIN"/>
    <property type="match status" value="1"/>
</dbReference>
<keyword evidence="3 5" id="KW-0863">Zinc-finger</keyword>
<evidence type="ECO:0000256" key="5">
    <source>
        <dbReference type="PROSITE-ProRule" id="PRU00042"/>
    </source>
</evidence>
<dbReference type="PANTHER" id="PTHR24403:SF67">
    <property type="entry name" value="FI01116P-RELATED"/>
    <property type="match status" value="1"/>
</dbReference>
<dbReference type="GO" id="GO:0005634">
    <property type="term" value="C:nucleus"/>
    <property type="evidence" value="ECO:0007669"/>
    <property type="project" value="TreeGrafter"/>
</dbReference>
<organism evidence="8 9">
    <name type="scientific">Acanthocheilonema viteae</name>
    <name type="common">Filarial nematode worm</name>
    <name type="synonym">Dipetalonema viteae</name>
    <dbReference type="NCBI Taxonomy" id="6277"/>
    <lineage>
        <taxon>Eukaryota</taxon>
        <taxon>Metazoa</taxon>
        <taxon>Ecdysozoa</taxon>
        <taxon>Nematoda</taxon>
        <taxon>Chromadorea</taxon>
        <taxon>Rhabditida</taxon>
        <taxon>Spirurina</taxon>
        <taxon>Spiruromorpha</taxon>
        <taxon>Filarioidea</taxon>
        <taxon>Onchocercidae</taxon>
        <taxon>Acanthocheilonema</taxon>
    </lineage>
</organism>
<dbReference type="InterPro" id="IPR013087">
    <property type="entry name" value="Znf_C2H2_type"/>
</dbReference>
<dbReference type="STRING" id="6277.A0A498S333"/>
<evidence type="ECO:0000259" key="7">
    <source>
        <dbReference type="PROSITE" id="PS50157"/>
    </source>
</evidence>
<keyword evidence="4" id="KW-0862">Zinc</keyword>
<dbReference type="EMBL" id="UPTC01000276">
    <property type="protein sequence ID" value="VBB27730.1"/>
    <property type="molecule type" value="Genomic_DNA"/>
</dbReference>
<dbReference type="SMART" id="SM00355">
    <property type="entry name" value="ZnF_C2H2"/>
    <property type="match status" value="14"/>
</dbReference>
<evidence type="ECO:0000256" key="6">
    <source>
        <dbReference type="SAM" id="MobiDB-lite"/>
    </source>
</evidence>
<keyword evidence="2" id="KW-0677">Repeat</keyword>
<name>A0A498S333_ACAVI</name>
<sequence>MTQGCTNSFVFVYKGQRFWVSSSFILHLYFMRATFLNHLYETSCKNNRLEHLLYERPLEEVNELERKRRCLEVKGNKRLAAKQKQQLQEKKNVINARLSINFVTLVGYKRLQYAGPHESRTVVSRLYNFDKLTNISGGFRLYLRLMTDAILNEICDKIDDQSDRFDKAKDMDLCVSQVLRYAWSQLSEKERLIYEIVARRKIKEKCQAELNKMKNDRNTGLEKNMGAAEVQWIRSLPAMPLSEFKFMSAWAKKQKENEYYHVHCKGVRCPFCENSILKDNTLQFEMMFAMHTLICAECNLQVPLSSLSDLSSEKKHIKLQRLLSYHNTDKLVSCVVLFAVRPSEVEYVTMKACTMKCGIPLQCKFCSHKFISAVDIEKHPLSEHSAKVTKLKCPVCPRFYITDCFFRDHLLSHLGEVHSMTGLLYKATFWPSAFSRETTFKMGPSLQKIIGSDMTESSRVEKLNDLSDDEDESYEKSILRGKGRVNEKKRSKKLKKGTDQDLCYYCRHAKQVTTKPLQSSLCRCRKSKQEPESFIAQDSFVNSLVEKFTREGRLYVDKKDSILDTSIGAIIDDSVFICVKCKGLHLDDQNTLKHLRICMQKDVESPDPEKHYDLMDSKIVIRLTPPHCSPNGRISCPECEVTSCSIAGLRRHLALDHGIFAYYNIPESHRGIGIMEYVPSRTTKDTKLDIATRTNLGLNLTPTGNFKLRQDKRPQSPPLISESSARLTSKMYAAENLQADSMSVETRPTLVQPLVEPPQSSTIMDKFICIVCSVTSDSSQQLANHFIHSHLYLCSECGSGFIERQCLLSHLTACQKWPRNCSDGEFFPRCPICNFLLLTPERYFYHLLHSHKTDIYINQKNQQINPMFIWKKLSLTDAAKFRKTVDKLAVKSHADFVAENVVYSSALPKRSASSAESAVANKFLCVLCELDFPNQAECDIHLQKHSEQWTCCPGVKIVCSLCRSLSSCELTTPLSIKRCEEQMIRHILYACNGTQVCFLCNDGAVYSPEKLKKHRLSEHRVIFERFGCSECSRKFHTCSAFRKHSCNVSLRCSCGINFLVIVKYAFKKDQLFSHVTSHRIIVNGTRQLVQLGTTESVISFPAPNIGMHSNMNINVPSKERNDTAFPFGKVKVNNDDDEIEFLGLGCIANDANSSENKDQKRHGDNSDVVFVTETPTDFMTNVRPEIDAVIEAVPSFCTRPTRTTKSALTIKFSEDETASVESGSAAVVLDANAANIVCGVTDGQNSTITNERSITIVEKEFISTKPSSVHTAIDDENDVSIIDELKNVDFRFHNFCAKSLIVYQLHKENPGISKEISDEVQKVDRTGDPDLQVIGNAERCIRSRKISKREAKFCCSQCTEKFLTRASLLIHKETHKYDAGQTIEAVYGIPTETILYICRLCCLAYESQAVYQMHMRTHGMLQNCERCSVVAFNEEQIRNHQNQHVPSADKQQAVYDERLYHHMFIAHAQPILYFCKSCGLANTNGRAVYEHIVQRRCSWQILSSVPEIVIMGFTAACIFHYQPTNSVQYENRIRNNELVVVIPSECIHRSFLSHPNDVINITCPTCNSLMSFLRLQAENPTFTGSLPRTLNHAADDSDGMMFTMLNIWRMKNIDQQTSTLNDGNRQTSTLVNFSSTCTLSQVATSSDNPARVAQSAMLLPISHSEACIPQNQSKGMSSNIGIRQSCQFSWIPARQALAVASASVLSPSSQSHPVADPTSGAAAVISPHGTNFQPSIPTVAPSTSQPSASSTSMQSDSDSSPSSSKTPPYLQPYRGVLEAVGLTVGTQMINRDYIVKNAEGGYFCARPGCANIRIEKITSGRVHNLRHNPQNIFFCLECGSAFPFENLIVKHMVEFHHQKQTPLLNLRCPLCPETLPFTRVELFRKHMAESTAHPTAHSFTFKQRCKLRFYSIEARLRHEHEHRATKNARYPMTNYYSYWDSQLGQIGHVVLYVVRAETGGPVRHELIFRILIIHIFMRFLFGNEQYLRHFEDQHIIKTSDTWRCKICNIELDNCNVHVHALQRHFVIGVKTDRRKPYAIETSDAMMRAFLGCSVPDNARI</sequence>
<evidence type="ECO:0000256" key="4">
    <source>
        <dbReference type="ARBA" id="ARBA00022833"/>
    </source>
</evidence>
<reference evidence="8 9" key="1">
    <citation type="submission" date="2018-08" db="EMBL/GenBank/DDBJ databases">
        <authorList>
            <person name="Laetsch R D."/>
            <person name="Stevens L."/>
            <person name="Kumar S."/>
            <person name="Blaxter L. M."/>
        </authorList>
    </citation>
    <scope>NUCLEOTIDE SEQUENCE [LARGE SCALE GENOMIC DNA]</scope>
</reference>
<proteinExistence type="predicted"/>
<keyword evidence="9" id="KW-1185">Reference proteome</keyword>
<dbReference type="GO" id="GO:0045944">
    <property type="term" value="P:positive regulation of transcription by RNA polymerase II"/>
    <property type="evidence" value="ECO:0007669"/>
    <property type="project" value="TreeGrafter"/>
</dbReference>
<dbReference type="PROSITE" id="PS50157">
    <property type="entry name" value="ZINC_FINGER_C2H2_2"/>
    <property type="match status" value="2"/>
</dbReference>
<feature type="domain" description="C2H2-type" evidence="7">
    <location>
        <begin position="1833"/>
        <end position="1862"/>
    </location>
</feature>
<evidence type="ECO:0000256" key="1">
    <source>
        <dbReference type="ARBA" id="ARBA00022723"/>
    </source>
</evidence>
<feature type="region of interest" description="Disordered" evidence="6">
    <location>
        <begin position="1707"/>
        <end position="1770"/>
    </location>
</feature>
<dbReference type="PROSITE" id="PS00028">
    <property type="entry name" value="ZINC_FINGER_C2H2_1"/>
    <property type="match status" value="6"/>
</dbReference>
<evidence type="ECO:0000313" key="8">
    <source>
        <dbReference type="EMBL" id="VBB27730.1"/>
    </source>
</evidence>
<protein>
    <recommendedName>
        <fullName evidence="7">C2H2-type domain-containing protein</fullName>
    </recommendedName>
</protein>
<evidence type="ECO:0000313" key="9">
    <source>
        <dbReference type="Proteomes" id="UP000276991"/>
    </source>
</evidence>
<gene>
    <name evidence="8" type="ORF">NAV_LOCUS2560</name>
</gene>
<evidence type="ECO:0000256" key="2">
    <source>
        <dbReference type="ARBA" id="ARBA00022737"/>
    </source>
</evidence>